<dbReference type="InterPro" id="IPR013130">
    <property type="entry name" value="Fe3_Rdtase_TM_dom"/>
</dbReference>
<evidence type="ECO:0000313" key="7">
    <source>
        <dbReference type="EMBL" id="CAE7371510.1"/>
    </source>
</evidence>
<comment type="caution">
    <text evidence="7">The sequence shown here is derived from an EMBL/GenBank/DDBJ whole genome shotgun (WGS) entry which is preliminary data.</text>
</comment>
<evidence type="ECO:0000259" key="6">
    <source>
        <dbReference type="Pfam" id="PF01794"/>
    </source>
</evidence>
<proteinExistence type="predicted"/>
<keyword evidence="8" id="KW-1185">Reference proteome</keyword>
<keyword evidence="2 5" id="KW-0812">Transmembrane</keyword>
<gene>
    <name evidence="7" type="ORF">SNEC2469_LOCUS9981</name>
</gene>
<dbReference type="Proteomes" id="UP000601435">
    <property type="component" value="Unassembled WGS sequence"/>
</dbReference>
<evidence type="ECO:0000256" key="5">
    <source>
        <dbReference type="SAM" id="Phobius"/>
    </source>
</evidence>
<dbReference type="AlphaFoldDB" id="A0A812Q0M9"/>
<evidence type="ECO:0000256" key="1">
    <source>
        <dbReference type="ARBA" id="ARBA00004141"/>
    </source>
</evidence>
<evidence type="ECO:0000256" key="4">
    <source>
        <dbReference type="ARBA" id="ARBA00023136"/>
    </source>
</evidence>
<dbReference type="EMBL" id="CAJNJA010015956">
    <property type="protein sequence ID" value="CAE7371510.1"/>
    <property type="molecule type" value="Genomic_DNA"/>
</dbReference>
<organism evidence="7 8">
    <name type="scientific">Symbiodinium necroappetens</name>
    <dbReference type="NCBI Taxonomy" id="1628268"/>
    <lineage>
        <taxon>Eukaryota</taxon>
        <taxon>Sar</taxon>
        <taxon>Alveolata</taxon>
        <taxon>Dinophyceae</taxon>
        <taxon>Suessiales</taxon>
        <taxon>Symbiodiniaceae</taxon>
        <taxon>Symbiodinium</taxon>
    </lineage>
</organism>
<feature type="transmembrane region" description="Helical" evidence="5">
    <location>
        <begin position="72"/>
        <end position="96"/>
    </location>
</feature>
<feature type="domain" description="Ferric oxidoreductase" evidence="6">
    <location>
        <begin position="185"/>
        <end position="290"/>
    </location>
</feature>
<feature type="transmembrane region" description="Helical" evidence="5">
    <location>
        <begin position="246"/>
        <end position="266"/>
    </location>
</feature>
<feature type="transmembrane region" description="Helical" evidence="5">
    <location>
        <begin position="369"/>
        <end position="390"/>
    </location>
</feature>
<dbReference type="GO" id="GO:0016020">
    <property type="term" value="C:membrane"/>
    <property type="evidence" value="ECO:0007669"/>
    <property type="project" value="UniProtKB-SubCell"/>
</dbReference>
<dbReference type="OrthoDB" id="429206at2759"/>
<sequence length="408" mass="43270">MPGSKAYPSLAGSWKFMMLAAGLYEPLRYACWRLGENVGGVGGIGGLCNLQNPDECSTFSGHAGSYCFKPGVWAGLTGFAIVVLLVWISPLLLGALRMSVSSSKGETPIEEEGRDGDNHRVASAEVGLLVTIWSGLSVLWFAMPLTYMLADTFYQSSFSGVLLAVALAAAFPLSWHLSLLAVPVSQAVGPFIGLGRQGTIDLHKALGWRTAGWAAIHACGELIYVFRTSGLQMLFQLSGENGDHLFYLLGLIAALMLLVHTVVAFYRKHPRISKYFKASHRTTASLVLLAATAHWAPFALFLLPSAAAYGAAAATVICSRFGRKASTPRACLALVAAILGAVAGLLVVWKTRETVMMSRDVGLLLPFIFPPLALLAEVAAAMLVCLPVLLTAPAMSAGAEGHSMQLMG</sequence>
<evidence type="ECO:0000256" key="2">
    <source>
        <dbReference type="ARBA" id="ARBA00022692"/>
    </source>
</evidence>
<feature type="transmembrane region" description="Helical" evidence="5">
    <location>
        <begin position="126"/>
        <end position="149"/>
    </location>
</feature>
<keyword evidence="4 5" id="KW-0472">Membrane</keyword>
<name>A0A812Q0M9_9DINO</name>
<protein>
    <recommendedName>
        <fullName evidence="6">Ferric oxidoreductase domain-containing protein</fullName>
    </recommendedName>
</protein>
<feature type="transmembrane region" description="Helical" evidence="5">
    <location>
        <begin position="161"/>
        <end position="185"/>
    </location>
</feature>
<keyword evidence="3 5" id="KW-1133">Transmembrane helix</keyword>
<feature type="transmembrane region" description="Helical" evidence="5">
    <location>
        <begin position="206"/>
        <end position="226"/>
    </location>
</feature>
<comment type="subcellular location">
    <subcellularLocation>
        <location evidence="1">Membrane</location>
        <topology evidence="1">Multi-pass membrane protein</topology>
    </subcellularLocation>
</comment>
<evidence type="ECO:0000313" key="8">
    <source>
        <dbReference type="Proteomes" id="UP000601435"/>
    </source>
</evidence>
<accession>A0A812Q0M9</accession>
<reference evidence="7" key="1">
    <citation type="submission" date="2021-02" db="EMBL/GenBank/DDBJ databases">
        <authorList>
            <person name="Dougan E. K."/>
            <person name="Rhodes N."/>
            <person name="Thang M."/>
            <person name="Chan C."/>
        </authorList>
    </citation>
    <scope>NUCLEOTIDE SEQUENCE</scope>
</reference>
<dbReference type="Pfam" id="PF01794">
    <property type="entry name" value="Ferric_reduct"/>
    <property type="match status" value="1"/>
</dbReference>
<evidence type="ECO:0000256" key="3">
    <source>
        <dbReference type="ARBA" id="ARBA00022989"/>
    </source>
</evidence>
<feature type="transmembrane region" description="Helical" evidence="5">
    <location>
        <begin position="330"/>
        <end position="349"/>
    </location>
</feature>